<accession>A0A3E5HRK1</accession>
<dbReference type="GO" id="GO:0005524">
    <property type="term" value="F:ATP binding"/>
    <property type="evidence" value="ECO:0007669"/>
    <property type="project" value="UniProtKB-KW"/>
</dbReference>
<dbReference type="InterPro" id="IPR027417">
    <property type="entry name" value="P-loop_NTPase"/>
</dbReference>
<dbReference type="PANTHER" id="PTHR42990">
    <property type="entry name" value="ATPASE"/>
    <property type="match status" value="1"/>
</dbReference>
<feature type="domain" description="AAA" evidence="1">
    <location>
        <begin position="31"/>
        <end position="153"/>
    </location>
</feature>
<protein>
    <submittedName>
        <fullName evidence="2">ATP-binding protein</fullName>
    </submittedName>
</protein>
<dbReference type="InterPro" id="IPR041682">
    <property type="entry name" value="AAA_14"/>
</dbReference>
<reference evidence="2 3" key="1">
    <citation type="submission" date="2018-08" db="EMBL/GenBank/DDBJ databases">
        <title>A genome reference for cultivated species of the human gut microbiota.</title>
        <authorList>
            <person name="Zou Y."/>
            <person name="Xue W."/>
            <person name="Luo G."/>
        </authorList>
    </citation>
    <scope>NUCLEOTIDE SEQUENCE [LARGE SCALE GENOMIC DNA]</scope>
    <source>
        <strain evidence="2 3">AM17-48</strain>
    </source>
</reference>
<dbReference type="Proteomes" id="UP000283329">
    <property type="component" value="Unassembled WGS sequence"/>
</dbReference>
<dbReference type="Pfam" id="PF13173">
    <property type="entry name" value="AAA_14"/>
    <property type="match status" value="1"/>
</dbReference>
<dbReference type="AlphaFoldDB" id="A0A3E5HRK1"/>
<evidence type="ECO:0000313" key="3">
    <source>
        <dbReference type="Proteomes" id="UP000283329"/>
    </source>
</evidence>
<name>A0A3E5HRK1_BACOV</name>
<dbReference type="RefSeq" id="WP_115484871.1">
    <property type="nucleotide sequence ID" value="NZ_BAABYV010000001.1"/>
</dbReference>
<dbReference type="SUPFAM" id="SSF52540">
    <property type="entry name" value="P-loop containing nucleoside triphosphate hydrolases"/>
    <property type="match status" value="1"/>
</dbReference>
<keyword evidence="2" id="KW-0067">ATP-binding</keyword>
<sequence>MDTLYRSYRMLLSNISTDFIRYLHDEIEWDSKLIAILGPRGVGKTTMLLQHIKLYDNIDETLFVTADDLYFAEHKLIDLAMDFYQHGGKKLYIDEIHKYAGWAREIKNIYDLIPRLQVVYTGSSILDLEVGEADLSRRKLEYRMVGLSFREYLAISYGYHLPVYSLEDILKHKVDFPYAEARPILLFKEYLQHGYYPFFQEKGYLLRLQSIIKQTLENDIPTFANMNIATALKLKRLLYIIAKSVPFKPTFTKLATLLDMNRNTVSDLMCYLEKAGIINQLRAETEGVRLLGKVDKVYLNNTNLAYALSDNTPDIGNVRETFFFSTLRVVCPVTTSDVSDFTVGGYTFEVGGKNKSQKQVHDVENVYVVKDDIEYGMRNVVPLWAFGFLY</sequence>
<dbReference type="EMBL" id="QRJR01000014">
    <property type="protein sequence ID" value="RHH44072.1"/>
    <property type="molecule type" value="Genomic_DNA"/>
</dbReference>
<dbReference type="PANTHER" id="PTHR42990:SF1">
    <property type="entry name" value="AAA+ ATPASE DOMAIN-CONTAINING PROTEIN"/>
    <property type="match status" value="1"/>
</dbReference>
<comment type="caution">
    <text evidence="2">The sequence shown here is derived from an EMBL/GenBank/DDBJ whole genome shotgun (WGS) entry which is preliminary data.</text>
</comment>
<organism evidence="2 3">
    <name type="scientific">Bacteroides ovatus</name>
    <dbReference type="NCBI Taxonomy" id="28116"/>
    <lineage>
        <taxon>Bacteria</taxon>
        <taxon>Pseudomonadati</taxon>
        <taxon>Bacteroidota</taxon>
        <taxon>Bacteroidia</taxon>
        <taxon>Bacteroidales</taxon>
        <taxon>Bacteroidaceae</taxon>
        <taxon>Bacteroides</taxon>
    </lineage>
</organism>
<keyword evidence="2" id="KW-0547">Nucleotide-binding</keyword>
<evidence type="ECO:0000313" key="2">
    <source>
        <dbReference type="EMBL" id="RHH44072.1"/>
    </source>
</evidence>
<proteinExistence type="predicted"/>
<gene>
    <name evidence="2" type="ORF">DW206_15840</name>
</gene>
<evidence type="ECO:0000259" key="1">
    <source>
        <dbReference type="Pfam" id="PF13173"/>
    </source>
</evidence>